<accession>A0A1S8LVF6</accession>
<reference evidence="8 9" key="1">
    <citation type="submission" date="2022-04" db="EMBL/GenBank/DDBJ databases">
        <title>Genome sequence of C. roseum typestrain.</title>
        <authorList>
            <person name="Poehlein A."/>
            <person name="Schoch T."/>
            <person name="Duerre P."/>
            <person name="Daniel R."/>
        </authorList>
    </citation>
    <scope>NUCLEOTIDE SEQUENCE [LARGE SCALE GENOMIC DNA]</scope>
    <source>
        <strain evidence="8 9">DSM 7320</strain>
    </source>
</reference>
<comment type="similarity">
    <text evidence="1">Belongs to the peptidase C40 family.</text>
</comment>
<name>A0A1S8LVF6_9CLOT</name>
<dbReference type="Pfam" id="PF00877">
    <property type="entry name" value="NLPC_P60"/>
    <property type="match status" value="1"/>
</dbReference>
<evidence type="ECO:0000313" key="8">
    <source>
        <dbReference type="EMBL" id="URZ09891.1"/>
    </source>
</evidence>
<evidence type="ECO:0000256" key="3">
    <source>
        <dbReference type="ARBA" id="ARBA00022729"/>
    </source>
</evidence>
<keyword evidence="4" id="KW-0378">Hydrolase</keyword>
<evidence type="ECO:0000256" key="4">
    <source>
        <dbReference type="ARBA" id="ARBA00022801"/>
    </source>
</evidence>
<dbReference type="Gene3D" id="6.10.250.3150">
    <property type="match status" value="1"/>
</dbReference>
<keyword evidence="9" id="KW-1185">Reference proteome</keyword>
<dbReference type="InterPro" id="IPR051202">
    <property type="entry name" value="Peptidase_C40"/>
</dbReference>
<dbReference type="AlphaFoldDB" id="A0A1S8LVF6"/>
<gene>
    <name evidence="8" type="ORF">CROST_005990</name>
</gene>
<evidence type="ECO:0000256" key="5">
    <source>
        <dbReference type="ARBA" id="ARBA00022807"/>
    </source>
</evidence>
<feature type="coiled-coil region" evidence="6">
    <location>
        <begin position="164"/>
        <end position="219"/>
    </location>
</feature>
<evidence type="ECO:0000256" key="2">
    <source>
        <dbReference type="ARBA" id="ARBA00022670"/>
    </source>
</evidence>
<feature type="region of interest" description="Disordered" evidence="7">
    <location>
        <begin position="244"/>
        <end position="280"/>
    </location>
</feature>
<evidence type="ECO:0000256" key="1">
    <source>
        <dbReference type="ARBA" id="ARBA00007074"/>
    </source>
</evidence>
<protein>
    <submittedName>
        <fullName evidence="8">Uncharacterized protein</fullName>
    </submittedName>
</protein>
<feature type="compositionally biased region" description="Low complexity" evidence="7">
    <location>
        <begin position="244"/>
        <end position="257"/>
    </location>
</feature>
<dbReference type="PANTHER" id="PTHR47053">
    <property type="entry name" value="MUREIN DD-ENDOPEPTIDASE MEPH-RELATED"/>
    <property type="match status" value="1"/>
</dbReference>
<evidence type="ECO:0000256" key="7">
    <source>
        <dbReference type="SAM" id="MobiDB-lite"/>
    </source>
</evidence>
<evidence type="ECO:0000313" key="9">
    <source>
        <dbReference type="Proteomes" id="UP000190951"/>
    </source>
</evidence>
<dbReference type="EMBL" id="CP096983">
    <property type="protein sequence ID" value="URZ09891.1"/>
    <property type="molecule type" value="Genomic_DNA"/>
</dbReference>
<dbReference type="GO" id="GO:0006508">
    <property type="term" value="P:proteolysis"/>
    <property type="evidence" value="ECO:0007669"/>
    <property type="project" value="UniProtKB-KW"/>
</dbReference>
<dbReference type="STRING" id="84029.CROST_01850"/>
<dbReference type="KEGG" id="crw:CROST_005990"/>
<organism evidence="8 9">
    <name type="scientific">Clostridium felsineum</name>
    <dbReference type="NCBI Taxonomy" id="36839"/>
    <lineage>
        <taxon>Bacteria</taxon>
        <taxon>Bacillati</taxon>
        <taxon>Bacillota</taxon>
        <taxon>Clostridia</taxon>
        <taxon>Eubacteriales</taxon>
        <taxon>Clostridiaceae</taxon>
        <taxon>Clostridium</taxon>
    </lineage>
</organism>
<dbReference type="PROSITE" id="PS51935">
    <property type="entry name" value="NLPC_P60"/>
    <property type="match status" value="1"/>
</dbReference>
<keyword evidence="2" id="KW-0645">Protease</keyword>
<dbReference type="Pfam" id="PF24568">
    <property type="entry name" value="CC_PcsB"/>
    <property type="match status" value="1"/>
</dbReference>
<dbReference type="InterPro" id="IPR038765">
    <property type="entry name" value="Papain-like_cys_pep_sf"/>
</dbReference>
<feature type="compositionally biased region" description="Polar residues" evidence="7">
    <location>
        <begin position="260"/>
        <end position="280"/>
    </location>
</feature>
<dbReference type="Proteomes" id="UP000190951">
    <property type="component" value="Chromosome"/>
</dbReference>
<dbReference type="GO" id="GO:0008234">
    <property type="term" value="F:cysteine-type peptidase activity"/>
    <property type="evidence" value="ECO:0007669"/>
    <property type="project" value="UniProtKB-KW"/>
</dbReference>
<feature type="coiled-coil region" evidence="6">
    <location>
        <begin position="44"/>
        <end position="113"/>
    </location>
</feature>
<dbReference type="PANTHER" id="PTHR47053:SF1">
    <property type="entry name" value="MUREIN DD-ENDOPEPTIDASE MEPH-RELATED"/>
    <property type="match status" value="1"/>
</dbReference>
<sequence length="392" mass="42422">MSKSENIYIGLRGRYVVHKRILSTVVAVGIIATMGSTSVFASPVQDAQSKLNASHKNVQDLEVTMEKMDNQIETIMSQRDSVNKKISEAQSNINEAQNDIETSKDNIKEEKDKFADRVRALYISGSTQSYVDILLQSKSFSDMVSRIDAIKQISDYDQKLVSDLKDSQNRIEAKKDKIVADKQQLEALNKENDSKLKELNDKKNEQNALVAKAKAEESKDAASLKAQQDAEKAAQARAIALAAAPKATPAAPKAAAPISRGTSSAPSSNKQVSAPSSFAGSGNDVVSFAESFRGVHYVWGGTTPSGFDCSGLVQYVYNHFGISLPRTSQEQAGVGTTVSSPQPGDLLFFGPASAPYHVAIYAGDGQMVEAPRTGLDVRLTPVRNYSLIKRVK</sequence>
<keyword evidence="6" id="KW-0175">Coiled coil</keyword>
<dbReference type="Gene3D" id="3.90.1720.10">
    <property type="entry name" value="endopeptidase domain like (from Nostoc punctiforme)"/>
    <property type="match status" value="1"/>
</dbReference>
<dbReference type="InterPro" id="IPR000064">
    <property type="entry name" value="NLP_P60_dom"/>
</dbReference>
<evidence type="ECO:0000256" key="6">
    <source>
        <dbReference type="SAM" id="Coils"/>
    </source>
</evidence>
<dbReference type="SUPFAM" id="SSF54001">
    <property type="entry name" value="Cysteine proteinases"/>
    <property type="match status" value="1"/>
</dbReference>
<proteinExistence type="inferred from homology"/>
<dbReference type="InterPro" id="IPR057309">
    <property type="entry name" value="PcsB_CC"/>
</dbReference>
<keyword evidence="5" id="KW-0788">Thiol protease</keyword>
<keyword evidence="3" id="KW-0732">Signal</keyword>